<protein>
    <submittedName>
        <fullName evidence="1">Uncharacterized protein</fullName>
    </submittedName>
</protein>
<accession>A0A6B0UK15</accession>
<dbReference type="EMBL" id="GIFC01007901">
    <property type="protein sequence ID" value="MXU89984.1"/>
    <property type="molecule type" value="Transcribed_RNA"/>
</dbReference>
<proteinExistence type="predicted"/>
<evidence type="ECO:0000313" key="1">
    <source>
        <dbReference type="EMBL" id="MXU89984.1"/>
    </source>
</evidence>
<organism evidence="1">
    <name type="scientific">Ixodes ricinus</name>
    <name type="common">Common tick</name>
    <name type="synonym">Acarus ricinus</name>
    <dbReference type="NCBI Taxonomy" id="34613"/>
    <lineage>
        <taxon>Eukaryota</taxon>
        <taxon>Metazoa</taxon>
        <taxon>Ecdysozoa</taxon>
        <taxon>Arthropoda</taxon>
        <taxon>Chelicerata</taxon>
        <taxon>Arachnida</taxon>
        <taxon>Acari</taxon>
        <taxon>Parasitiformes</taxon>
        <taxon>Ixodida</taxon>
        <taxon>Ixodoidea</taxon>
        <taxon>Ixodidae</taxon>
        <taxon>Ixodinae</taxon>
        <taxon>Ixodes</taxon>
    </lineage>
</organism>
<sequence length="111" mass="11927">MVILGSKRLFVPAFSLCVLAKLKVGFTHHIVQGLGLIVVRHLGDRFLVNSNGLLVLSLVGVEPTKVEESRDLGALVSLGILETRAVQLGAVPVHINSFVFPSHDAKDKAHV</sequence>
<reference evidence="1" key="1">
    <citation type="submission" date="2019-12" db="EMBL/GenBank/DDBJ databases">
        <title>An insight into the sialome of adult female Ixodes ricinus ticks feeding for 6 days.</title>
        <authorList>
            <person name="Perner J."/>
            <person name="Ribeiro J.M.C."/>
        </authorList>
    </citation>
    <scope>NUCLEOTIDE SEQUENCE</scope>
    <source>
        <strain evidence="1">Semi-engorged</strain>
        <tissue evidence="1">Salivary glands</tissue>
    </source>
</reference>
<dbReference type="AlphaFoldDB" id="A0A6B0UK15"/>
<name>A0A6B0UK15_IXORI</name>